<gene>
    <name evidence="3" type="ORF">DX914_10100</name>
</gene>
<evidence type="ECO:0000313" key="3">
    <source>
        <dbReference type="EMBL" id="RDZ29409.1"/>
    </source>
</evidence>
<feature type="signal peptide" evidence="1">
    <location>
        <begin position="1"/>
        <end position="24"/>
    </location>
</feature>
<dbReference type="InterPro" id="IPR025218">
    <property type="entry name" value="DUF4426"/>
</dbReference>
<dbReference type="Proteomes" id="UP000264492">
    <property type="component" value="Unassembled WGS sequence"/>
</dbReference>
<dbReference type="EMBL" id="QTSU01000001">
    <property type="protein sequence ID" value="RDZ29409.1"/>
    <property type="molecule type" value="Genomic_DNA"/>
</dbReference>
<dbReference type="OrthoDB" id="5976095at2"/>
<evidence type="ECO:0000256" key="1">
    <source>
        <dbReference type="SAM" id="SignalP"/>
    </source>
</evidence>
<proteinExistence type="predicted"/>
<evidence type="ECO:0000313" key="4">
    <source>
        <dbReference type="Proteomes" id="UP000264492"/>
    </source>
</evidence>
<feature type="domain" description="DUF4426" evidence="2">
    <location>
        <begin position="40"/>
        <end position="162"/>
    </location>
</feature>
<dbReference type="PROSITE" id="PS51257">
    <property type="entry name" value="PROKAR_LIPOPROTEIN"/>
    <property type="match status" value="1"/>
</dbReference>
<dbReference type="Pfam" id="PF14467">
    <property type="entry name" value="DUF4426"/>
    <property type="match status" value="1"/>
</dbReference>
<protein>
    <submittedName>
        <fullName evidence="3">DUF4426 domain-containing protein</fullName>
    </submittedName>
</protein>
<dbReference type="Gene3D" id="2.60.40.3340">
    <property type="entry name" value="Domain of unknown function DUF4426"/>
    <property type="match status" value="1"/>
</dbReference>
<name>A0A371K636_9GAMM</name>
<accession>A0A371K636</accession>
<comment type="caution">
    <text evidence="3">The sequence shown here is derived from an EMBL/GenBank/DDBJ whole genome shotgun (WGS) entry which is preliminary data.</text>
</comment>
<evidence type="ECO:0000259" key="2">
    <source>
        <dbReference type="Pfam" id="PF14467"/>
    </source>
</evidence>
<keyword evidence="4" id="KW-1185">Reference proteome</keyword>
<dbReference type="RefSeq" id="WP_115858847.1">
    <property type="nucleotide sequence ID" value="NZ_QTSU01000001.1"/>
</dbReference>
<sequence length="163" mass="16951">MRPYALPCAVLLLLLLGGCGGKPAAPATAGAAPQEAVARRGDVTVRASALQTSALSPAVAAQYGLNRDDGTVMLLVAVRRGPDGQEVAMPAQVSATVSDLRGQRHNVEFRELRTGDAASGGELLDYVGTVEIDPPDTLRFEISAVGEGGASATLEFSREFYPR</sequence>
<keyword evidence="1" id="KW-0732">Signal</keyword>
<organism evidence="3 4">
    <name type="scientific">Lysobacter silvisoli</name>
    <dbReference type="NCBI Taxonomy" id="2293254"/>
    <lineage>
        <taxon>Bacteria</taxon>
        <taxon>Pseudomonadati</taxon>
        <taxon>Pseudomonadota</taxon>
        <taxon>Gammaproteobacteria</taxon>
        <taxon>Lysobacterales</taxon>
        <taxon>Lysobacteraceae</taxon>
        <taxon>Lysobacter</taxon>
    </lineage>
</organism>
<reference evidence="3 4" key="1">
    <citation type="submission" date="2018-08" db="EMBL/GenBank/DDBJ databases">
        <title>Lysobacter sp. zong2l5, whole genome shotgun sequence.</title>
        <authorList>
            <person name="Zhang X."/>
            <person name="Feng G."/>
            <person name="Zhu H."/>
        </authorList>
    </citation>
    <scope>NUCLEOTIDE SEQUENCE [LARGE SCALE GENOMIC DNA]</scope>
    <source>
        <strain evidence="4">zong2l5</strain>
    </source>
</reference>
<feature type="chain" id="PRO_5016614507" evidence="1">
    <location>
        <begin position="25"/>
        <end position="163"/>
    </location>
</feature>
<dbReference type="AlphaFoldDB" id="A0A371K636"/>